<feature type="region of interest" description="Disordered" evidence="1">
    <location>
        <begin position="91"/>
        <end position="114"/>
    </location>
</feature>
<evidence type="ECO:0000313" key="3">
    <source>
        <dbReference type="RefSeq" id="XP_038830831.1"/>
    </source>
</evidence>
<dbReference type="GeneID" id="120029616"/>
<keyword evidence="2" id="KW-1185">Reference proteome</keyword>
<dbReference type="AlphaFoldDB" id="A0A8U0PRR8"/>
<dbReference type="CTD" id="168620"/>
<dbReference type="Proteomes" id="UP000808372">
    <property type="component" value="Chromosome 35"/>
</dbReference>
<gene>
    <name evidence="3 4" type="primary">bhlha15</name>
</gene>
<proteinExistence type="predicted"/>
<dbReference type="KEGG" id="snh:120029616"/>
<organism evidence="2 3">
    <name type="scientific">Salvelinus namaycush</name>
    <name type="common">Lake trout</name>
    <name type="synonym">Salmo namaycush</name>
    <dbReference type="NCBI Taxonomy" id="8040"/>
    <lineage>
        <taxon>Eukaryota</taxon>
        <taxon>Metazoa</taxon>
        <taxon>Chordata</taxon>
        <taxon>Craniata</taxon>
        <taxon>Vertebrata</taxon>
        <taxon>Euteleostomi</taxon>
        <taxon>Actinopterygii</taxon>
        <taxon>Neopterygii</taxon>
        <taxon>Teleostei</taxon>
        <taxon>Protacanthopterygii</taxon>
        <taxon>Salmoniformes</taxon>
        <taxon>Salmonidae</taxon>
        <taxon>Salmoninae</taxon>
        <taxon>Salvelinus</taxon>
    </lineage>
</organism>
<feature type="region of interest" description="Disordered" evidence="1">
    <location>
        <begin position="41"/>
        <end position="74"/>
    </location>
</feature>
<dbReference type="GO" id="GO:0004672">
    <property type="term" value="F:protein kinase activity"/>
    <property type="evidence" value="ECO:0007669"/>
    <property type="project" value="TreeGrafter"/>
</dbReference>
<evidence type="ECO:0000313" key="4">
    <source>
        <dbReference type="RefSeq" id="XP_038830832.1"/>
    </source>
</evidence>
<dbReference type="RefSeq" id="XP_038830832.1">
    <property type="nucleotide sequence ID" value="XM_038974904.1"/>
</dbReference>
<protein>
    <submittedName>
        <fullName evidence="3 4">Class A basic helix-loop-helix protein 15 isoform X1</fullName>
    </submittedName>
</protein>
<reference evidence="3 4" key="1">
    <citation type="submission" date="2025-04" db="UniProtKB">
        <authorList>
            <consortium name="RefSeq"/>
        </authorList>
    </citation>
    <scope>IDENTIFICATION</scope>
    <source>
        <tissue evidence="3 4">White muscle</tissue>
    </source>
</reference>
<name>A0A8U0PRR8_SALNM</name>
<accession>A0A8U0PRR8</accession>
<evidence type="ECO:0000313" key="2">
    <source>
        <dbReference type="Proteomes" id="UP000808372"/>
    </source>
</evidence>
<dbReference type="PANTHER" id="PTHR24417:SF7">
    <property type="entry name" value="CHROMATIN MODIFICATION-RELATED PROTEIN EAF1"/>
    <property type="match status" value="1"/>
</dbReference>
<sequence length="228" mass="25266">MDPHLIGYPLLATRMGVVVVEQTDESDQWYEDFQCWLSSGERGPQASPVAPHRNPVTPQPGPVSSEGDEPGHGRKVSFFDDVTVYVFDQESPTRELQSHWPETNSKETKGQSPIPIYRHTPETNDQSPIPPCSCVNHLPHMATSGVCLEDNGLGLEWEDDFSFLDSSHKTKMADHHLIISESSISSASPHQTSTSSHQRWSCPSTHACSQLRPSSLVLTHVTDADLEQ</sequence>
<dbReference type="PANTHER" id="PTHR24417">
    <property type="entry name" value="SERINE/THREONINE-PROTEIN KINASE LMTK1"/>
    <property type="match status" value="1"/>
</dbReference>
<evidence type="ECO:0000256" key="1">
    <source>
        <dbReference type="SAM" id="MobiDB-lite"/>
    </source>
</evidence>
<dbReference type="RefSeq" id="XP_038830831.1">
    <property type="nucleotide sequence ID" value="XM_038974903.1"/>
</dbReference>